<dbReference type="EMBL" id="FNOM01000005">
    <property type="protein sequence ID" value="SDX13096.1"/>
    <property type="molecule type" value="Genomic_DNA"/>
</dbReference>
<evidence type="ECO:0000256" key="6">
    <source>
        <dbReference type="PIRSR" id="PIRSR005096-1"/>
    </source>
</evidence>
<sequence>MTVTHSDFGTHDGRPVGLWTVTAQTALGQVAFCVTDFGATLQRVTLPDARGNPTDIALGYDTLAEYATGGSYFGAIAGRYANRIRGGHCTVAGAELHLTPNEGANHLHGGPEGFHRQIWDATPLPDGDGVALHLISPDGDMGYPGTLSLSVTYRITDTGALHVEMTGTTDRPTLCNPAQHSLWNLGGHAGAPVTDHIAHLSAGFYTPVDAGLIPTGEVASVLDTPFDFRAAKPIGRDLMAASDIGYDHNFVLGLPGADGLRDCARVLCPANGLGVVLRTTEPGVQFYTGGHMGADSPGKDGARYGPFSGFALETQKFPDSPNLAHFPQATLMPDARYHHRMTFDFFHEG</sequence>
<feature type="active site" description="Proton donor" evidence="6">
    <location>
        <position position="180"/>
    </location>
</feature>
<dbReference type="EC" id="5.1.3.3" evidence="5"/>
<proteinExistence type="inferred from homology"/>
<dbReference type="InterPro" id="IPR047215">
    <property type="entry name" value="Galactose_mutarotase-like"/>
</dbReference>
<name>A0A1H2Z6Y4_9RHOB</name>
<accession>A0A1H2Z6Y4</accession>
<evidence type="ECO:0000256" key="1">
    <source>
        <dbReference type="ARBA" id="ARBA00005028"/>
    </source>
</evidence>
<dbReference type="UniPathway" id="UPA00242"/>
<dbReference type="GO" id="GO:0006006">
    <property type="term" value="P:glucose metabolic process"/>
    <property type="evidence" value="ECO:0007669"/>
    <property type="project" value="TreeGrafter"/>
</dbReference>
<comment type="catalytic activity">
    <reaction evidence="5">
        <text>alpha-D-glucose = beta-D-glucose</text>
        <dbReference type="Rhea" id="RHEA:10264"/>
        <dbReference type="ChEBI" id="CHEBI:15903"/>
        <dbReference type="ChEBI" id="CHEBI:17925"/>
        <dbReference type="EC" id="5.1.3.3"/>
    </reaction>
</comment>
<evidence type="ECO:0000256" key="4">
    <source>
        <dbReference type="ARBA" id="ARBA00023277"/>
    </source>
</evidence>
<comment type="similarity">
    <text evidence="2 5">Belongs to the aldose epimerase family.</text>
</comment>
<dbReference type="CDD" id="cd09019">
    <property type="entry name" value="galactose_mutarotase_like"/>
    <property type="match status" value="1"/>
</dbReference>
<comment type="pathway">
    <text evidence="1 5">Carbohydrate metabolism; hexose metabolism.</text>
</comment>
<evidence type="ECO:0000313" key="10">
    <source>
        <dbReference type="Proteomes" id="UP000198539"/>
    </source>
</evidence>
<evidence type="ECO:0000256" key="8">
    <source>
        <dbReference type="PIRSR" id="PIRSR005096-3"/>
    </source>
</evidence>
<dbReference type="NCBIfam" id="NF008277">
    <property type="entry name" value="PRK11055.1"/>
    <property type="match status" value="1"/>
</dbReference>
<evidence type="ECO:0000256" key="3">
    <source>
        <dbReference type="ARBA" id="ARBA00023235"/>
    </source>
</evidence>
<evidence type="ECO:0000256" key="2">
    <source>
        <dbReference type="ARBA" id="ARBA00006206"/>
    </source>
</evidence>
<keyword evidence="4 5" id="KW-0119">Carbohydrate metabolism</keyword>
<feature type="binding site" evidence="7">
    <location>
        <position position="247"/>
    </location>
    <ligand>
        <name>beta-D-galactose</name>
        <dbReference type="ChEBI" id="CHEBI:27667"/>
    </ligand>
</feature>
<keyword evidence="10" id="KW-1185">Reference proteome</keyword>
<evidence type="ECO:0000256" key="5">
    <source>
        <dbReference type="PIRNR" id="PIRNR005096"/>
    </source>
</evidence>
<dbReference type="GO" id="GO:0004034">
    <property type="term" value="F:aldose 1-epimerase activity"/>
    <property type="evidence" value="ECO:0007669"/>
    <property type="project" value="UniProtKB-EC"/>
</dbReference>
<dbReference type="GO" id="GO:0030246">
    <property type="term" value="F:carbohydrate binding"/>
    <property type="evidence" value="ECO:0007669"/>
    <property type="project" value="InterPro"/>
</dbReference>
<evidence type="ECO:0000313" key="9">
    <source>
        <dbReference type="EMBL" id="SDX13096.1"/>
    </source>
</evidence>
<reference evidence="9 10" key="1">
    <citation type="submission" date="2016-10" db="EMBL/GenBank/DDBJ databases">
        <authorList>
            <person name="de Groot N.N."/>
        </authorList>
    </citation>
    <scope>NUCLEOTIDE SEQUENCE [LARGE SCALE GENOMIC DNA]</scope>
    <source>
        <strain evidence="9 10">CGMCC 1.8894</strain>
    </source>
</reference>
<dbReference type="STRING" id="564137.SAMN04488238_105267"/>
<dbReference type="Pfam" id="PF01263">
    <property type="entry name" value="Aldose_epim"/>
    <property type="match status" value="1"/>
</dbReference>
<dbReference type="PANTHER" id="PTHR10091:SF49">
    <property type="entry name" value="ALDOSE 1-EPIMERASE"/>
    <property type="match status" value="1"/>
</dbReference>
<dbReference type="PANTHER" id="PTHR10091">
    <property type="entry name" value="ALDOSE-1-EPIMERASE"/>
    <property type="match status" value="1"/>
</dbReference>
<dbReference type="InterPro" id="IPR011013">
    <property type="entry name" value="Gal_mutarotase_sf_dom"/>
</dbReference>
<dbReference type="PIRSF" id="PIRSF005096">
    <property type="entry name" value="GALM"/>
    <property type="match status" value="1"/>
</dbReference>
<feature type="active site" description="Proton acceptor" evidence="6">
    <location>
        <position position="313"/>
    </location>
</feature>
<dbReference type="Gene3D" id="2.70.98.10">
    <property type="match status" value="1"/>
</dbReference>
<evidence type="ECO:0000256" key="7">
    <source>
        <dbReference type="PIRSR" id="PIRSR005096-2"/>
    </source>
</evidence>
<dbReference type="AlphaFoldDB" id="A0A1H2Z6Y4"/>
<dbReference type="RefSeq" id="WP_176847080.1">
    <property type="nucleotide sequence ID" value="NZ_CP061502.1"/>
</dbReference>
<dbReference type="SUPFAM" id="SSF74650">
    <property type="entry name" value="Galactose mutarotase-like"/>
    <property type="match status" value="1"/>
</dbReference>
<feature type="binding site" evidence="8">
    <location>
        <begin position="82"/>
        <end position="83"/>
    </location>
    <ligand>
        <name>beta-D-galactose</name>
        <dbReference type="ChEBI" id="CHEBI:27667"/>
    </ligand>
</feature>
<protein>
    <recommendedName>
        <fullName evidence="5">Aldose 1-epimerase</fullName>
        <ecNumber evidence="5">5.1.3.3</ecNumber>
    </recommendedName>
</protein>
<dbReference type="InterPro" id="IPR014718">
    <property type="entry name" value="GH-type_carb-bd"/>
</dbReference>
<dbReference type="InterPro" id="IPR015443">
    <property type="entry name" value="Aldose_1-epimerase"/>
</dbReference>
<dbReference type="Proteomes" id="UP000198539">
    <property type="component" value="Unassembled WGS sequence"/>
</dbReference>
<dbReference type="InterPro" id="IPR008183">
    <property type="entry name" value="Aldose_1/G6P_1-epimerase"/>
</dbReference>
<keyword evidence="3 5" id="KW-0413">Isomerase</keyword>
<gene>
    <name evidence="9" type="ORF">SAMN04488238_105267</name>
</gene>
<organism evidence="9 10">
    <name type="scientific">Roseicitreum antarcticum</name>
    <dbReference type="NCBI Taxonomy" id="564137"/>
    <lineage>
        <taxon>Bacteria</taxon>
        <taxon>Pseudomonadati</taxon>
        <taxon>Pseudomonadota</taxon>
        <taxon>Alphaproteobacteria</taxon>
        <taxon>Rhodobacterales</taxon>
        <taxon>Paracoccaceae</taxon>
        <taxon>Roseicitreum</taxon>
    </lineage>
</organism>
<dbReference type="GO" id="GO:0033499">
    <property type="term" value="P:galactose catabolic process via UDP-galactose, Leloir pathway"/>
    <property type="evidence" value="ECO:0007669"/>
    <property type="project" value="TreeGrafter"/>
</dbReference>